<dbReference type="Gene3D" id="3.40.390.10">
    <property type="entry name" value="Collagenase (Catalytic Domain)"/>
    <property type="match status" value="1"/>
</dbReference>
<evidence type="ECO:0000313" key="1">
    <source>
        <dbReference type="EMBL" id="WIT11652.1"/>
    </source>
</evidence>
<dbReference type="InterPro" id="IPR010384">
    <property type="entry name" value="MtfA_fam"/>
</dbReference>
<protein>
    <submittedName>
        <fullName evidence="1">Zinc-dependent peptidase</fullName>
    </submittedName>
</protein>
<reference evidence="1" key="1">
    <citation type="submission" date="2023-01" db="EMBL/GenBank/DDBJ databases">
        <title>Whole genome sequence of Paucibacter sp. S2-9 isolated from pond sediment.</title>
        <authorList>
            <person name="Jung J.Y."/>
        </authorList>
    </citation>
    <scope>NUCLEOTIDE SEQUENCE</scope>
    <source>
        <strain evidence="1">S2-9</strain>
    </source>
</reference>
<name>A0AA95NAU6_9BURK</name>
<evidence type="ECO:0000313" key="2">
    <source>
        <dbReference type="Proteomes" id="UP001177769"/>
    </source>
</evidence>
<dbReference type="RefSeq" id="WP_285232737.1">
    <property type="nucleotide sequence ID" value="NZ_CP116346.1"/>
</dbReference>
<dbReference type="GO" id="GO:0004177">
    <property type="term" value="F:aminopeptidase activity"/>
    <property type="evidence" value="ECO:0007669"/>
    <property type="project" value="TreeGrafter"/>
</dbReference>
<organism evidence="1 2">
    <name type="scientific">Paucibacter sediminis</name>
    <dbReference type="NCBI Taxonomy" id="3019553"/>
    <lineage>
        <taxon>Bacteria</taxon>
        <taxon>Pseudomonadati</taxon>
        <taxon>Pseudomonadota</taxon>
        <taxon>Betaproteobacteria</taxon>
        <taxon>Burkholderiales</taxon>
        <taxon>Sphaerotilaceae</taxon>
        <taxon>Roseateles</taxon>
    </lineage>
</organism>
<dbReference type="InterPro" id="IPR024079">
    <property type="entry name" value="MetalloPept_cat_dom_sf"/>
</dbReference>
<proteinExistence type="predicted"/>
<dbReference type="KEGG" id="pais:PFX98_22625"/>
<dbReference type="PANTHER" id="PTHR30164">
    <property type="entry name" value="MTFA PEPTIDASE"/>
    <property type="match status" value="1"/>
</dbReference>
<dbReference type="CDD" id="cd20169">
    <property type="entry name" value="Peptidase_M90_mtfA"/>
    <property type="match status" value="1"/>
</dbReference>
<dbReference type="PANTHER" id="PTHR30164:SF2">
    <property type="entry name" value="PROTEIN MTFA"/>
    <property type="match status" value="1"/>
</dbReference>
<dbReference type="SUPFAM" id="SSF55486">
    <property type="entry name" value="Metalloproteases ('zincins'), catalytic domain"/>
    <property type="match status" value="1"/>
</dbReference>
<dbReference type="Gene3D" id="1.10.472.150">
    <property type="entry name" value="Glucose-regulated metallo-peptidase M90, N-terminal domain"/>
    <property type="match status" value="1"/>
</dbReference>
<dbReference type="GO" id="GO:0005829">
    <property type="term" value="C:cytosol"/>
    <property type="evidence" value="ECO:0007669"/>
    <property type="project" value="TreeGrafter"/>
</dbReference>
<dbReference type="GO" id="GO:0008237">
    <property type="term" value="F:metallopeptidase activity"/>
    <property type="evidence" value="ECO:0007669"/>
    <property type="project" value="InterPro"/>
</dbReference>
<dbReference type="InterPro" id="IPR042252">
    <property type="entry name" value="MtfA_N"/>
</dbReference>
<gene>
    <name evidence="1" type="ORF">PFX98_22625</name>
</gene>
<dbReference type="EMBL" id="CP116346">
    <property type="protein sequence ID" value="WIT11652.1"/>
    <property type="molecule type" value="Genomic_DNA"/>
</dbReference>
<accession>A0AA95NAU6</accession>
<dbReference type="Pfam" id="PF06167">
    <property type="entry name" value="Peptidase_M90"/>
    <property type="match status" value="1"/>
</dbReference>
<keyword evidence="2" id="KW-1185">Reference proteome</keyword>
<dbReference type="Proteomes" id="UP001177769">
    <property type="component" value="Chromosome"/>
</dbReference>
<sequence>MLAAWWQRWRARRERQIPEPLWQLTLARYPFIAARSDAELGELRRLCSQFLARKEFHGVAGFEVSDEVALAVAAQACLPVLRLGLDWYDGFVGIVMHAHEVVAAREFMDEDGVVHEYDEVLAGEAMEGGPLMLAWSELAPDPAELMAAESVYNVVIHEFAHVLDMRDGIADGVPPQASAAARAQWLQVLEAEWHAFCERVDAGEATLIDPYGEEAIEEFFAVASEAFFVAPKELRAEQPALYRLLGGFYRQDPAAG</sequence>
<dbReference type="AlphaFoldDB" id="A0AA95NAU6"/>